<accession>A0A0V0J2I2</accession>
<dbReference type="InterPro" id="IPR041529">
    <property type="entry name" value="DUF5598"/>
</dbReference>
<feature type="domain" description="Nicotinamide phosphoribosyltransferase N-terminal" evidence="1">
    <location>
        <begin position="20"/>
        <end position="116"/>
    </location>
</feature>
<keyword evidence="2" id="KW-0328">Glycosyltransferase</keyword>
<proteinExistence type="predicted"/>
<reference evidence="2" key="1">
    <citation type="submission" date="2016-01" db="EMBL/GenBank/DDBJ databases">
        <title>Reference transcriptome for the parasite Schistocephalus solidus: insights into the molecular evolution of parasitism.</title>
        <authorList>
            <person name="Hebert F.O."/>
            <person name="Grambauer S."/>
            <person name="Barber I."/>
            <person name="Landry C.R."/>
            <person name="Aubin-Horth N."/>
        </authorList>
    </citation>
    <scope>NUCLEOTIDE SEQUENCE</scope>
</reference>
<dbReference type="PANTHER" id="PTHR43816">
    <property type="entry name" value="NICOTINAMIDE PHOSPHORIBOSYLTRANSFERASE"/>
    <property type="match status" value="1"/>
</dbReference>
<keyword evidence="2" id="KW-0808">Transferase</keyword>
<dbReference type="EMBL" id="GEEE01003313">
    <property type="protein sequence ID" value="JAP59912.1"/>
    <property type="molecule type" value="Transcribed_RNA"/>
</dbReference>
<dbReference type="GO" id="GO:0047280">
    <property type="term" value="F:nicotinamide phosphoribosyltransferase activity"/>
    <property type="evidence" value="ECO:0007669"/>
    <property type="project" value="TreeGrafter"/>
</dbReference>
<dbReference type="PANTHER" id="PTHR43816:SF1">
    <property type="entry name" value="NICOTINAMIDE PHOSPHORIBOSYLTRANSFERASE"/>
    <property type="match status" value="1"/>
</dbReference>
<organism evidence="2">
    <name type="scientific">Schistocephalus solidus</name>
    <name type="common">Tapeworm</name>
    <dbReference type="NCBI Taxonomy" id="70667"/>
    <lineage>
        <taxon>Eukaryota</taxon>
        <taxon>Metazoa</taxon>
        <taxon>Spiralia</taxon>
        <taxon>Lophotrochozoa</taxon>
        <taxon>Platyhelminthes</taxon>
        <taxon>Cestoda</taxon>
        <taxon>Eucestoda</taxon>
        <taxon>Diphyllobothriidea</taxon>
        <taxon>Diphyllobothriidae</taxon>
        <taxon>Schistocephalus</taxon>
    </lineage>
</organism>
<dbReference type="InterPro" id="IPR016471">
    <property type="entry name" value="Nicotinamide_PRibTrfase"/>
</dbReference>
<evidence type="ECO:0000259" key="1">
    <source>
        <dbReference type="Pfam" id="PF18127"/>
    </source>
</evidence>
<dbReference type="GO" id="GO:0009435">
    <property type="term" value="P:NAD+ biosynthetic process"/>
    <property type="evidence" value="ECO:0007669"/>
    <property type="project" value="TreeGrafter"/>
</dbReference>
<evidence type="ECO:0000313" key="2">
    <source>
        <dbReference type="EMBL" id="JAP59912.1"/>
    </source>
</evidence>
<sequence>MTCQKCEQNFMDEYNTNVINLICFSDSYKVSHYLQYPKGTTQVYSYFESRGGKFSETIFFGLQYIIKRYLAGQVITLKKIESAKEMMRKHFGRDLINEEGWRYILQKHDGHLPIRIKAIPEGTVIPIRNVLFTVENTDPKCYWLTSYLEVSDLSYLQPYRLSLYKFGTHLLWPQTLWRLRK</sequence>
<dbReference type="AlphaFoldDB" id="A0A0V0J2I2"/>
<gene>
    <name evidence="2" type="primary">NAMPT</name>
    <name evidence="2" type="ORF">TR88645</name>
</gene>
<protein>
    <submittedName>
        <fullName evidence="2">Nicotinamide phosphoribosyltransferase</fullName>
    </submittedName>
</protein>
<name>A0A0V0J2I2_SCHSO</name>
<dbReference type="Pfam" id="PF18127">
    <property type="entry name" value="NAMPT_N"/>
    <property type="match status" value="1"/>
</dbReference>